<evidence type="ECO:0000256" key="4">
    <source>
        <dbReference type="ARBA" id="ARBA00022989"/>
    </source>
</evidence>
<organism evidence="8 9">
    <name type="scientific">Alicyclobacillus sendaiensis PA2</name>
    <dbReference type="NCBI Taxonomy" id="3029425"/>
    <lineage>
        <taxon>Bacteria</taxon>
        <taxon>Bacillati</taxon>
        <taxon>Bacillota</taxon>
        <taxon>Bacilli</taxon>
        <taxon>Bacillales</taxon>
        <taxon>Alicyclobacillaceae</taxon>
        <taxon>Alicyclobacillus</taxon>
    </lineage>
</organism>
<gene>
    <name evidence="8" type="ORF">QID03_05675</name>
</gene>
<dbReference type="PANTHER" id="PTHR23518:SF2">
    <property type="entry name" value="MAJOR FACILITATOR SUPERFAMILY TRANSPORTER"/>
    <property type="match status" value="1"/>
</dbReference>
<name>A0ABT6XX61_ALISE</name>
<keyword evidence="9" id="KW-1185">Reference proteome</keyword>
<dbReference type="InterPro" id="IPR011701">
    <property type="entry name" value="MFS"/>
</dbReference>
<keyword evidence="2" id="KW-0813">Transport</keyword>
<dbReference type="InterPro" id="IPR020846">
    <property type="entry name" value="MFS_dom"/>
</dbReference>
<feature type="transmembrane region" description="Helical" evidence="6">
    <location>
        <begin position="315"/>
        <end position="338"/>
    </location>
</feature>
<keyword evidence="5 6" id="KW-0472">Membrane</keyword>
<dbReference type="Pfam" id="PF07690">
    <property type="entry name" value="MFS_1"/>
    <property type="match status" value="1"/>
</dbReference>
<evidence type="ECO:0000256" key="3">
    <source>
        <dbReference type="ARBA" id="ARBA00022692"/>
    </source>
</evidence>
<dbReference type="InterPro" id="IPR036259">
    <property type="entry name" value="MFS_trans_sf"/>
</dbReference>
<keyword evidence="3 6" id="KW-0812">Transmembrane</keyword>
<evidence type="ECO:0000313" key="9">
    <source>
        <dbReference type="Proteomes" id="UP001529245"/>
    </source>
</evidence>
<feature type="domain" description="Major facilitator superfamily (MFS) profile" evidence="7">
    <location>
        <begin position="1"/>
        <end position="402"/>
    </location>
</feature>
<sequence length="405" mass="45046">MALKLPKNAVTCIVAEPLFVIPYNMYTTYASVYMLQQGLSSVQLGWFTTMNLVVQMISAAVSGYLTDRMGRRTALWVFDVLSWSCATLLWAISHTWIGFGLAFLLNGLQRIPTTAWYCLLTEDTPPLQRTRVFTLLQVVSTVAGFLAPLSGYLVHRLGLVPATRILYTYAFVSMTLMIVLRHLGLRETSIGLQRLREARPWNLSEEIRRMGRVIRAIQQNRNLFWLFGLYVLWNIQASIRSTFIPAYQMDGLMIPAWLMGTLPALSSLVMAICLVLWASRFQDHHGYRWMHLGLALLTASALLLCMSPPRSLAPTLISTALAAAGTVFANPFVESMVANALDDSERSTSLAVLNTLILLCSSPAGAIAGYLYAWHPRSTAVWTAIVMAASMVCVEAARRSTRPTQ</sequence>
<feature type="transmembrane region" description="Helical" evidence="6">
    <location>
        <begin position="256"/>
        <end position="277"/>
    </location>
</feature>
<feature type="transmembrane region" description="Helical" evidence="6">
    <location>
        <begin position="132"/>
        <end position="154"/>
    </location>
</feature>
<evidence type="ECO:0000259" key="7">
    <source>
        <dbReference type="PROSITE" id="PS50850"/>
    </source>
</evidence>
<evidence type="ECO:0000256" key="2">
    <source>
        <dbReference type="ARBA" id="ARBA00022448"/>
    </source>
</evidence>
<evidence type="ECO:0000256" key="1">
    <source>
        <dbReference type="ARBA" id="ARBA00004651"/>
    </source>
</evidence>
<comment type="caution">
    <text evidence="8">The sequence shown here is derived from an EMBL/GenBank/DDBJ whole genome shotgun (WGS) entry which is preliminary data.</text>
</comment>
<feature type="transmembrane region" description="Helical" evidence="6">
    <location>
        <begin position="289"/>
        <end position="309"/>
    </location>
</feature>
<evidence type="ECO:0000313" key="8">
    <source>
        <dbReference type="EMBL" id="MDI9259671.1"/>
    </source>
</evidence>
<dbReference type="SUPFAM" id="SSF103473">
    <property type="entry name" value="MFS general substrate transporter"/>
    <property type="match status" value="1"/>
</dbReference>
<dbReference type="EMBL" id="JASGCB010000006">
    <property type="protein sequence ID" value="MDI9259671.1"/>
    <property type="molecule type" value="Genomic_DNA"/>
</dbReference>
<accession>A0ABT6XX61</accession>
<dbReference type="Gene3D" id="1.20.1250.20">
    <property type="entry name" value="MFS general substrate transporter like domains"/>
    <property type="match status" value="1"/>
</dbReference>
<dbReference type="PANTHER" id="PTHR23518">
    <property type="entry name" value="C-METHYLTRANSFERASE"/>
    <property type="match status" value="1"/>
</dbReference>
<feature type="transmembrane region" description="Helical" evidence="6">
    <location>
        <begin position="44"/>
        <end position="66"/>
    </location>
</feature>
<keyword evidence="4 6" id="KW-1133">Transmembrane helix</keyword>
<feature type="transmembrane region" description="Helical" evidence="6">
    <location>
        <begin position="166"/>
        <end position="184"/>
    </location>
</feature>
<feature type="transmembrane region" description="Helical" evidence="6">
    <location>
        <begin position="98"/>
        <end position="120"/>
    </location>
</feature>
<feature type="transmembrane region" description="Helical" evidence="6">
    <location>
        <begin position="379"/>
        <end position="397"/>
    </location>
</feature>
<dbReference type="Proteomes" id="UP001529245">
    <property type="component" value="Unassembled WGS sequence"/>
</dbReference>
<dbReference type="PROSITE" id="PS50850">
    <property type="entry name" value="MFS"/>
    <property type="match status" value="1"/>
</dbReference>
<feature type="transmembrane region" description="Helical" evidence="6">
    <location>
        <begin position="73"/>
        <end position="92"/>
    </location>
</feature>
<feature type="transmembrane region" description="Helical" evidence="6">
    <location>
        <begin position="223"/>
        <end position="244"/>
    </location>
</feature>
<comment type="subcellular location">
    <subcellularLocation>
        <location evidence="1">Cell membrane</location>
        <topology evidence="1">Multi-pass membrane protein</topology>
    </subcellularLocation>
</comment>
<evidence type="ECO:0000256" key="5">
    <source>
        <dbReference type="ARBA" id="ARBA00023136"/>
    </source>
</evidence>
<dbReference type="RefSeq" id="WP_283203220.1">
    <property type="nucleotide sequence ID" value="NZ_JASGCB010000006.1"/>
</dbReference>
<evidence type="ECO:0000256" key="6">
    <source>
        <dbReference type="SAM" id="Phobius"/>
    </source>
</evidence>
<reference evidence="8 9" key="1">
    <citation type="submission" date="2023-04" db="EMBL/GenBank/DDBJ databases">
        <title>A. sendaiensis sub sp. chiapanensis a novel subspecie with specific adaptation in bacterial cell wall isolated from an active volcano.</title>
        <authorList>
            <person name="Alvarez Gutierrez P.E."/>
            <person name="Ortiz Cortes L.Y."/>
        </authorList>
    </citation>
    <scope>NUCLEOTIDE SEQUENCE [LARGE SCALE GENOMIC DNA]</scope>
    <source>
        <strain evidence="8 9">PA2</strain>
    </source>
</reference>
<proteinExistence type="predicted"/>
<protein>
    <submittedName>
        <fullName evidence="8">MFS transporter</fullName>
    </submittedName>
</protein>
<feature type="transmembrane region" description="Helical" evidence="6">
    <location>
        <begin position="350"/>
        <end position="373"/>
    </location>
</feature>